<organism evidence="2 3">
    <name type="scientific">Ephemerocybe angulata</name>
    <dbReference type="NCBI Taxonomy" id="980116"/>
    <lineage>
        <taxon>Eukaryota</taxon>
        <taxon>Fungi</taxon>
        <taxon>Dikarya</taxon>
        <taxon>Basidiomycota</taxon>
        <taxon>Agaricomycotina</taxon>
        <taxon>Agaricomycetes</taxon>
        <taxon>Agaricomycetidae</taxon>
        <taxon>Agaricales</taxon>
        <taxon>Agaricineae</taxon>
        <taxon>Psathyrellaceae</taxon>
        <taxon>Ephemerocybe</taxon>
    </lineage>
</organism>
<evidence type="ECO:0000313" key="3">
    <source>
        <dbReference type="Proteomes" id="UP000521943"/>
    </source>
</evidence>
<gene>
    <name evidence="2" type="ORF">DFP72DRAFT_1142487</name>
</gene>
<feature type="region of interest" description="Disordered" evidence="1">
    <location>
        <begin position="39"/>
        <end position="72"/>
    </location>
</feature>
<dbReference type="AlphaFoldDB" id="A0A8H6HPD1"/>
<comment type="caution">
    <text evidence="2">The sequence shown here is derived from an EMBL/GenBank/DDBJ whole genome shotgun (WGS) entry which is preliminary data.</text>
</comment>
<proteinExistence type="predicted"/>
<name>A0A8H6HPD1_9AGAR</name>
<feature type="compositionally biased region" description="Basic and acidic residues" evidence="1">
    <location>
        <begin position="178"/>
        <end position="191"/>
    </location>
</feature>
<dbReference type="Proteomes" id="UP000521943">
    <property type="component" value="Unassembled WGS sequence"/>
</dbReference>
<sequence length="357" mass="38815">MHRYSTSEAWPYEYVDRRTEGHNEPGSAASIPILLPTHPVLSAQRPPPKHPSGSNKPAGSTTSAPGQTVRNDTETKINPALVRSQSNLRLNLECALSNIRTRTTWTQRLWYEHQSTVEVMLLLLPPPLPPCCDDSIQSSTLDVSGARVSSRSLLSAGRIGRQFGVMELGISSLGESLKEENPGLREDTERRGLKRKKRIEGTGDSETLTVRCRASSVAEWGMEPWSDGGPSRPRFGTVTVLRMTPVSSSTSPKVTRPSTLSQPVAPDNIRMNPPEDKVKRSLSIFSLHPAHPQYPEPPAGANPLPRPLDSLASCNAGLGWVLGVWLGLTGAYLQGFGYRPVTFTAPIDDSSSGIVID</sequence>
<feature type="compositionally biased region" description="Polar residues" evidence="1">
    <location>
        <begin position="52"/>
        <end position="70"/>
    </location>
</feature>
<feature type="region of interest" description="Disordered" evidence="1">
    <location>
        <begin position="178"/>
        <end position="204"/>
    </location>
</feature>
<evidence type="ECO:0000313" key="2">
    <source>
        <dbReference type="EMBL" id="KAF6749371.1"/>
    </source>
</evidence>
<evidence type="ECO:0000256" key="1">
    <source>
        <dbReference type="SAM" id="MobiDB-lite"/>
    </source>
</evidence>
<dbReference type="EMBL" id="JACGCI010000063">
    <property type="protein sequence ID" value="KAF6749371.1"/>
    <property type="molecule type" value="Genomic_DNA"/>
</dbReference>
<keyword evidence="3" id="KW-1185">Reference proteome</keyword>
<protein>
    <submittedName>
        <fullName evidence="2">Uncharacterized protein</fullName>
    </submittedName>
</protein>
<accession>A0A8H6HPD1</accession>
<feature type="compositionally biased region" description="Low complexity" evidence="1">
    <location>
        <begin position="245"/>
        <end position="259"/>
    </location>
</feature>
<reference evidence="2 3" key="1">
    <citation type="submission" date="2020-07" db="EMBL/GenBank/DDBJ databases">
        <title>Comparative genomics of pyrophilous fungi reveals a link between fire events and developmental genes.</title>
        <authorList>
            <consortium name="DOE Joint Genome Institute"/>
            <person name="Steindorff A.S."/>
            <person name="Carver A."/>
            <person name="Calhoun S."/>
            <person name="Stillman K."/>
            <person name="Liu H."/>
            <person name="Lipzen A."/>
            <person name="Pangilinan J."/>
            <person name="Labutti K."/>
            <person name="Bruns T.D."/>
            <person name="Grigoriev I.V."/>
        </authorList>
    </citation>
    <scope>NUCLEOTIDE SEQUENCE [LARGE SCALE GENOMIC DNA]</scope>
    <source>
        <strain evidence="2 3">CBS 144469</strain>
    </source>
</reference>
<feature type="region of interest" description="Disordered" evidence="1">
    <location>
        <begin position="245"/>
        <end position="272"/>
    </location>
</feature>